<name>A0A915J7B0_ROMCU</name>
<evidence type="ECO:0000313" key="1">
    <source>
        <dbReference type="Proteomes" id="UP000887565"/>
    </source>
</evidence>
<organism evidence="1 2">
    <name type="scientific">Romanomermis culicivorax</name>
    <name type="common">Nematode worm</name>
    <dbReference type="NCBI Taxonomy" id="13658"/>
    <lineage>
        <taxon>Eukaryota</taxon>
        <taxon>Metazoa</taxon>
        <taxon>Ecdysozoa</taxon>
        <taxon>Nematoda</taxon>
        <taxon>Enoplea</taxon>
        <taxon>Dorylaimia</taxon>
        <taxon>Mermithida</taxon>
        <taxon>Mermithoidea</taxon>
        <taxon>Mermithidae</taxon>
        <taxon>Romanomermis</taxon>
    </lineage>
</organism>
<reference evidence="2" key="1">
    <citation type="submission" date="2022-11" db="UniProtKB">
        <authorList>
            <consortium name="WormBaseParasite"/>
        </authorList>
    </citation>
    <scope>IDENTIFICATION</scope>
</reference>
<evidence type="ECO:0000313" key="2">
    <source>
        <dbReference type="WBParaSite" id="nRc.2.0.1.t22358-RA"/>
    </source>
</evidence>
<keyword evidence="1" id="KW-1185">Reference proteome</keyword>
<protein>
    <submittedName>
        <fullName evidence="2">Uncharacterized protein</fullName>
    </submittedName>
</protein>
<dbReference type="AlphaFoldDB" id="A0A915J7B0"/>
<accession>A0A915J7B0</accession>
<dbReference type="WBParaSite" id="nRc.2.0.1.t22358-RA">
    <property type="protein sequence ID" value="nRc.2.0.1.t22358-RA"/>
    <property type="gene ID" value="nRc.2.0.1.g22358"/>
</dbReference>
<proteinExistence type="predicted"/>
<sequence length="65" mass="6576">MMLTSSLTARNVSLKALATRGDSFVVATGCCWAIADSVWTPVLVIDGDATTTAVGSALQLASSTA</sequence>
<dbReference type="Proteomes" id="UP000887565">
    <property type="component" value="Unplaced"/>
</dbReference>